<dbReference type="EMBL" id="FZPD01000001">
    <property type="protein sequence ID" value="SNS58388.1"/>
    <property type="molecule type" value="Genomic_DNA"/>
</dbReference>
<dbReference type="Pfam" id="PF13517">
    <property type="entry name" value="FG-GAP_3"/>
    <property type="match status" value="2"/>
</dbReference>
<dbReference type="PANTHER" id="PTHR16026:SF0">
    <property type="entry name" value="CARTILAGE ACIDIC PROTEIN 1"/>
    <property type="match status" value="1"/>
</dbReference>
<dbReference type="Pfam" id="PF18962">
    <property type="entry name" value="Por_Secre_tail"/>
    <property type="match status" value="1"/>
</dbReference>
<proteinExistence type="predicted"/>
<evidence type="ECO:0000259" key="3">
    <source>
        <dbReference type="Pfam" id="PF18962"/>
    </source>
</evidence>
<dbReference type="InterPro" id="IPR011519">
    <property type="entry name" value="UnbV_ASPIC"/>
</dbReference>
<protein>
    <submittedName>
        <fullName evidence="4">Por secretion system C-terminal sorting domain-containing protein</fullName>
    </submittedName>
</protein>
<dbReference type="NCBIfam" id="TIGR04183">
    <property type="entry name" value="Por_Secre_tail"/>
    <property type="match status" value="1"/>
</dbReference>
<evidence type="ECO:0000313" key="5">
    <source>
        <dbReference type="Proteomes" id="UP000198393"/>
    </source>
</evidence>
<name>A0A239FP58_EKHLU</name>
<dbReference type="InterPro" id="IPR028994">
    <property type="entry name" value="Integrin_alpha_N"/>
</dbReference>
<dbReference type="Gene3D" id="2.130.10.130">
    <property type="entry name" value="Integrin alpha, N-terminal"/>
    <property type="match status" value="1"/>
</dbReference>
<dbReference type="PANTHER" id="PTHR16026">
    <property type="entry name" value="CARTILAGE ACIDIC PROTEIN 1"/>
    <property type="match status" value="1"/>
</dbReference>
<reference evidence="4 5" key="1">
    <citation type="submission" date="2017-06" db="EMBL/GenBank/DDBJ databases">
        <authorList>
            <person name="Kim H.J."/>
            <person name="Triplett B.A."/>
        </authorList>
    </citation>
    <scope>NUCLEOTIDE SEQUENCE [LARGE SCALE GENOMIC DNA]</scope>
    <source>
        <strain evidence="4 5">DSM 19307</strain>
    </source>
</reference>
<dbReference type="Proteomes" id="UP000198393">
    <property type="component" value="Unassembled WGS sequence"/>
</dbReference>
<dbReference type="InterPro" id="IPR013517">
    <property type="entry name" value="FG-GAP"/>
</dbReference>
<organism evidence="4 5">
    <name type="scientific">Ekhidna lutea</name>
    <dbReference type="NCBI Taxonomy" id="447679"/>
    <lineage>
        <taxon>Bacteria</taxon>
        <taxon>Pseudomonadati</taxon>
        <taxon>Bacteroidota</taxon>
        <taxon>Cytophagia</taxon>
        <taxon>Cytophagales</taxon>
        <taxon>Reichenbachiellaceae</taxon>
        <taxon>Ekhidna</taxon>
    </lineage>
</organism>
<evidence type="ECO:0000259" key="2">
    <source>
        <dbReference type="Pfam" id="PF07593"/>
    </source>
</evidence>
<dbReference type="Pfam" id="PF07593">
    <property type="entry name" value="UnbV_ASPIC"/>
    <property type="match status" value="1"/>
</dbReference>
<feature type="domain" description="ASPIC/UnbV" evidence="2">
    <location>
        <begin position="362"/>
        <end position="431"/>
    </location>
</feature>
<keyword evidence="1" id="KW-0732">Signal</keyword>
<accession>A0A239FP58</accession>
<dbReference type="InterPro" id="IPR026444">
    <property type="entry name" value="Secre_tail"/>
</dbReference>
<dbReference type="SUPFAM" id="SSF69318">
    <property type="entry name" value="Integrin alpha N-terminal domain"/>
    <property type="match status" value="2"/>
</dbReference>
<dbReference type="InterPro" id="IPR027039">
    <property type="entry name" value="Crtac1"/>
</dbReference>
<keyword evidence="5" id="KW-1185">Reference proteome</keyword>
<feature type="domain" description="Secretion system C-terminal sorting" evidence="3">
    <location>
        <begin position="450"/>
        <end position="525"/>
    </location>
</feature>
<evidence type="ECO:0000256" key="1">
    <source>
        <dbReference type="ARBA" id="ARBA00022729"/>
    </source>
</evidence>
<gene>
    <name evidence="4" type="ORF">SAMN05421640_0761</name>
</gene>
<evidence type="ECO:0000313" key="4">
    <source>
        <dbReference type="EMBL" id="SNS58388.1"/>
    </source>
</evidence>
<dbReference type="AlphaFoldDB" id="A0A239FP58"/>
<sequence length="527" mass="58779">MFSYQSNCQIHFTEIDAGDLSYIPGGYTFDGQRVGGTWIDFDQDGDIDFFDGYIYYQNDGVNHFVADSFIHSGNPPTIVDLNNDRRLDLISTNDTLPTTLHINFGNTYEKIILDDSYGYNEASCVDFNNDGLLDILLTDIDNNNRLYVNKGTTFLPETNQITGSHFSTWADFDNDGDMDLMCSALYENLGDGTFERKDDIQGTSWGDYNNDGFEDLFGVLNNHLVIYTNNQGIGFTIDTIAIADDPFLIGSSWGDLDNDGDLDLLISDWNFGHSLFLNNNGILTHINFEETYKQSKLSLTEQQLFNPALPMSLTFGDINHDGNLDAFIGYDSGTPNQILLNVGNTNSWLGLNLEGTESNANGIGARVTVEAVIDGKVRKQYRQQRSRHGPNAGNLTMHFGLGNATTVDKLTVEWPSGNVTELQNVDVGQYLVINEDMVTSVISEEPTSMIYPNPANEYITIRSSTDYYGTVLIEIFNMNGKEINSSQIHKGDGLLEHKMGIQNLATGTYFLKVRLGDQVFIQKIIKE</sequence>